<protein>
    <submittedName>
        <fullName evidence="4">3-oxoacyl-ACP reductase</fullName>
    </submittedName>
</protein>
<evidence type="ECO:0000259" key="3">
    <source>
        <dbReference type="SMART" id="SM00822"/>
    </source>
</evidence>
<dbReference type="STRING" id="1619308.B5808_13525"/>
<dbReference type="Proteomes" id="UP000192775">
    <property type="component" value="Chromosome"/>
</dbReference>
<dbReference type="PROSITE" id="PS00061">
    <property type="entry name" value="ADH_SHORT"/>
    <property type="match status" value="1"/>
</dbReference>
<reference evidence="4 5" key="1">
    <citation type="submission" date="2017-04" db="EMBL/GenBank/DDBJ databases">
        <authorList>
            <person name="Afonso C.L."/>
            <person name="Miller P.J."/>
            <person name="Scott M.A."/>
            <person name="Spackman E."/>
            <person name="Goraichik I."/>
            <person name="Dimitrov K.M."/>
            <person name="Suarez D.L."/>
            <person name="Swayne D.E."/>
        </authorList>
    </citation>
    <scope>NUCLEOTIDE SEQUENCE [LARGE SCALE GENOMIC DNA]</scope>
    <source>
        <strain evidence="5">XA(T)</strain>
    </source>
</reference>
<dbReference type="SMART" id="SM00822">
    <property type="entry name" value="PKS_KR"/>
    <property type="match status" value="1"/>
</dbReference>
<keyword evidence="2" id="KW-0560">Oxidoreductase</keyword>
<gene>
    <name evidence="4" type="ORF">B5808_13525</name>
</gene>
<evidence type="ECO:0000313" key="4">
    <source>
        <dbReference type="EMBL" id="ARJ07385.1"/>
    </source>
</evidence>
<name>A0A1X9LQB5_9MICO</name>
<dbReference type="PANTHER" id="PTHR43639">
    <property type="entry name" value="OXIDOREDUCTASE, SHORT-CHAIN DEHYDROGENASE/REDUCTASE FAMILY (AFU_ORTHOLOGUE AFUA_5G02870)"/>
    <property type="match status" value="1"/>
</dbReference>
<dbReference type="SUPFAM" id="SSF51735">
    <property type="entry name" value="NAD(P)-binding Rossmann-fold domains"/>
    <property type="match status" value="1"/>
</dbReference>
<dbReference type="GO" id="GO:0016491">
    <property type="term" value="F:oxidoreductase activity"/>
    <property type="evidence" value="ECO:0007669"/>
    <property type="project" value="UniProtKB-KW"/>
</dbReference>
<feature type="domain" description="Ketoreductase" evidence="3">
    <location>
        <begin position="3"/>
        <end position="193"/>
    </location>
</feature>
<dbReference type="PANTHER" id="PTHR43639:SF1">
    <property type="entry name" value="SHORT-CHAIN DEHYDROGENASE_REDUCTASE FAMILY PROTEIN"/>
    <property type="match status" value="1"/>
</dbReference>
<dbReference type="InterPro" id="IPR002347">
    <property type="entry name" value="SDR_fam"/>
</dbReference>
<keyword evidence="5" id="KW-1185">Reference proteome</keyword>
<dbReference type="AlphaFoldDB" id="A0A1X9LQB5"/>
<dbReference type="Gene3D" id="3.40.50.720">
    <property type="entry name" value="NAD(P)-binding Rossmann-like Domain"/>
    <property type="match status" value="1"/>
</dbReference>
<dbReference type="KEGG" id="cphy:B5808_13525"/>
<dbReference type="PRINTS" id="PR00081">
    <property type="entry name" value="GDHRDH"/>
</dbReference>
<dbReference type="Pfam" id="PF13561">
    <property type="entry name" value="adh_short_C2"/>
    <property type="match status" value="1"/>
</dbReference>
<evidence type="ECO:0000256" key="1">
    <source>
        <dbReference type="ARBA" id="ARBA00006484"/>
    </source>
</evidence>
<dbReference type="InterPro" id="IPR036291">
    <property type="entry name" value="NAD(P)-bd_dom_sf"/>
</dbReference>
<sequence length="251" mass="26461">MPRIAVVTGANRGLGLATARTLSGHGLHVVLTHRAASDETTTAVEEIRAAGSEALAMRLDLDDVGSFRRFAQDLQKNVRERWGRTTIDVLVNNAGIGLFGSLEDVTLDDFDAVIGTNLRGTFFLIQALAPHLADGGRIITVSSSLTRHVSPGTSLYTASKAALEAITRTLAMELGTRGIRANSIAPGPTATDFNGGAMRDDADLRDDLAGRTALGRVGQPDEIADAIAALASDEMRWVTAERIEVSGGSLL</sequence>
<comment type="similarity">
    <text evidence="1">Belongs to the short-chain dehydrogenases/reductases (SDR) family.</text>
</comment>
<dbReference type="EMBL" id="CP020715">
    <property type="protein sequence ID" value="ARJ07385.1"/>
    <property type="molecule type" value="Genomic_DNA"/>
</dbReference>
<evidence type="ECO:0000256" key="2">
    <source>
        <dbReference type="ARBA" id="ARBA00023002"/>
    </source>
</evidence>
<dbReference type="InterPro" id="IPR057326">
    <property type="entry name" value="KR_dom"/>
</dbReference>
<proteinExistence type="inferred from homology"/>
<organism evidence="4 5">
    <name type="scientific">Cnuibacter physcomitrellae</name>
    <dbReference type="NCBI Taxonomy" id="1619308"/>
    <lineage>
        <taxon>Bacteria</taxon>
        <taxon>Bacillati</taxon>
        <taxon>Actinomycetota</taxon>
        <taxon>Actinomycetes</taxon>
        <taxon>Micrococcales</taxon>
        <taxon>Microbacteriaceae</taxon>
        <taxon>Cnuibacter</taxon>
    </lineage>
</organism>
<accession>A0A1X9LQB5</accession>
<dbReference type="PRINTS" id="PR00080">
    <property type="entry name" value="SDRFAMILY"/>
</dbReference>
<dbReference type="InterPro" id="IPR020904">
    <property type="entry name" value="Sc_DH/Rdtase_CS"/>
</dbReference>
<evidence type="ECO:0000313" key="5">
    <source>
        <dbReference type="Proteomes" id="UP000192775"/>
    </source>
</evidence>
<dbReference type="FunFam" id="3.40.50.720:FF:000084">
    <property type="entry name" value="Short-chain dehydrogenase reductase"/>
    <property type="match status" value="1"/>
</dbReference>